<reference evidence="1" key="1">
    <citation type="submission" date="2024-04" db="EMBL/GenBank/DDBJ databases">
        <authorList>
            <consortium name="Molecular Ecology Group"/>
        </authorList>
    </citation>
    <scope>NUCLEOTIDE SEQUENCE</scope>
</reference>
<proteinExistence type="predicted"/>
<evidence type="ECO:0000313" key="1">
    <source>
        <dbReference type="EMBL" id="CAL1685557.1"/>
    </source>
</evidence>
<name>A0AAV2NYU4_9HYME</name>
<evidence type="ECO:0000313" key="2">
    <source>
        <dbReference type="Proteomes" id="UP001497644"/>
    </source>
</evidence>
<sequence length="74" mass="8549">MRKQEKELRIGNHAGKQARKYNVRLFVTTYFQVPRNGGGEEIKPDVIGRLKNTRTHYPIVAVSFEMREAVSEMA</sequence>
<organism evidence="1 2">
    <name type="scientific">Lasius platythorax</name>
    <dbReference type="NCBI Taxonomy" id="488582"/>
    <lineage>
        <taxon>Eukaryota</taxon>
        <taxon>Metazoa</taxon>
        <taxon>Ecdysozoa</taxon>
        <taxon>Arthropoda</taxon>
        <taxon>Hexapoda</taxon>
        <taxon>Insecta</taxon>
        <taxon>Pterygota</taxon>
        <taxon>Neoptera</taxon>
        <taxon>Endopterygota</taxon>
        <taxon>Hymenoptera</taxon>
        <taxon>Apocrita</taxon>
        <taxon>Aculeata</taxon>
        <taxon>Formicoidea</taxon>
        <taxon>Formicidae</taxon>
        <taxon>Formicinae</taxon>
        <taxon>Lasius</taxon>
        <taxon>Lasius</taxon>
    </lineage>
</organism>
<dbReference type="Proteomes" id="UP001497644">
    <property type="component" value="Chromosome 6"/>
</dbReference>
<dbReference type="AlphaFoldDB" id="A0AAV2NYU4"/>
<protein>
    <submittedName>
        <fullName evidence="1">Uncharacterized protein</fullName>
    </submittedName>
</protein>
<dbReference type="EMBL" id="OZ034829">
    <property type="protein sequence ID" value="CAL1685557.1"/>
    <property type="molecule type" value="Genomic_DNA"/>
</dbReference>
<gene>
    <name evidence="1" type="ORF">LPLAT_LOCUS11012</name>
</gene>
<keyword evidence="2" id="KW-1185">Reference proteome</keyword>
<accession>A0AAV2NYU4</accession>